<dbReference type="Pfam" id="PF01195">
    <property type="entry name" value="Pept_tRNA_hydro"/>
    <property type="match status" value="1"/>
</dbReference>
<dbReference type="GO" id="GO:0006515">
    <property type="term" value="P:protein quality control for misfolded or incompletely synthesized proteins"/>
    <property type="evidence" value="ECO:0007669"/>
    <property type="project" value="UniProtKB-UniRule"/>
</dbReference>
<dbReference type="GO" id="GO:0000049">
    <property type="term" value="F:tRNA binding"/>
    <property type="evidence" value="ECO:0007669"/>
    <property type="project" value="UniProtKB-UniRule"/>
</dbReference>
<dbReference type="GO" id="GO:0005737">
    <property type="term" value="C:cytoplasm"/>
    <property type="evidence" value="ECO:0007669"/>
    <property type="project" value="UniProtKB-SubCell"/>
</dbReference>
<dbReference type="Gene3D" id="3.40.50.1470">
    <property type="entry name" value="Peptidyl-tRNA hydrolase"/>
    <property type="match status" value="1"/>
</dbReference>
<feature type="binding site" evidence="6">
    <location>
        <position position="64"/>
    </location>
    <ligand>
        <name>tRNA</name>
        <dbReference type="ChEBI" id="CHEBI:17843"/>
    </ligand>
</feature>
<dbReference type="CDD" id="cd00462">
    <property type="entry name" value="PTH"/>
    <property type="match status" value="1"/>
</dbReference>
<accession>A0A517QRX6</accession>
<dbReference type="SUPFAM" id="SSF53178">
    <property type="entry name" value="Peptidyl-tRNA hydrolase-like"/>
    <property type="match status" value="1"/>
</dbReference>
<evidence type="ECO:0000313" key="7">
    <source>
        <dbReference type="EMBL" id="QDT34386.1"/>
    </source>
</evidence>
<evidence type="ECO:0000256" key="2">
    <source>
        <dbReference type="ARBA" id="ARBA00022555"/>
    </source>
</evidence>
<evidence type="ECO:0000256" key="3">
    <source>
        <dbReference type="ARBA" id="ARBA00022801"/>
    </source>
</evidence>
<comment type="function">
    <text evidence="6">Catalyzes the release of premature peptidyl moieties from peptidyl-tRNA molecules trapped in stalled 50S ribosomal subunits, and thus maintains levels of free tRNAs and 50S ribosomes.</text>
</comment>
<keyword evidence="3 6" id="KW-0378">Hydrolase</keyword>
<feature type="binding site" evidence="6">
    <location>
        <position position="14"/>
    </location>
    <ligand>
        <name>tRNA</name>
        <dbReference type="ChEBI" id="CHEBI:17843"/>
    </ligand>
</feature>
<evidence type="ECO:0000256" key="6">
    <source>
        <dbReference type="HAMAP-Rule" id="MF_00083"/>
    </source>
</evidence>
<dbReference type="InterPro" id="IPR036416">
    <property type="entry name" value="Pept_tRNA_hydro_sf"/>
</dbReference>
<feature type="binding site" evidence="6">
    <location>
        <position position="66"/>
    </location>
    <ligand>
        <name>tRNA</name>
        <dbReference type="ChEBI" id="CHEBI:17843"/>
    </ligand>
</feature>
<comment type="subunit">
    <text evidence="6">Monomer.</text>
</comment>
<feature type="site" description="Stabilizes the basic form of H active site to accept a proton" evidence="6">
    <location>
        <position position="91"/>
    </location>
</feature>
<dbReference type="FunFam" id="3.40.50.1470:FF:000001">
    <property type="entry name" value="Peptidyl-tRNA hydrolase"/>
    <property type="match status" value="1"/>
</dbReference>
<protein>
    <recommendedName>
        <fullName evidence="5 6">Peptidyl-tRNA hydrolase</fullName>
        <shortName evidence="6">Pth</shortName>
        <ecNumber evidence="1 6">3.1.1.29</ecNumber>
    </recommendedName>
</protein>
<sequence>MKIVVGLGNPGKKYVGTRHNIGFDVLAVLAQRFSADRWKSSFEAEVTDIQIGSERVVLVAPQTFMNLSGRSVRAVVKFYKVSHSELLLVHDDMNLPTGRLRLRGTGSAGGQKGLQNTIDQLGTSDFARLRVGVGRPPGKMDAANYVLQKFSKSEFSKMEHCVERAASAVECWVQDGVEKAMNEFNQTAPEDGESL</sequence>
<feature type="site" description="Discriminates between blocked and unblocked aminoacyl-tRNA" evidence="6">
    <location>
        <position position="9"/>
    </location>
</feature>
<dbReference type="Proteomes" id="UP000315724">
    <property type="component" value="Chromosome"/>
</dbReference>
<dbReference type="GO" id="GO:0072344">
    <property type="term" value="P:rescue of stalled ribosome"/>
    <property type="evidence" value="ECO:0007669"/>
    <property type="project" value="UniProtKB-UniRule"/>
</dbReference>
<reference evidence="7 8" key="1">
    <citation type="submission" date="2019-02" db="EMBL/GenBank/DDBJ databases">
        <title>Deep-cultivation of Planctomycetes and their phenomic and genomic characterization uncovers novel biology.</title>
        <authorList>
            <person name="Wiegand S."/>
            <person name="Jogler M."/>
            <person name="Boedeker C."/>
            <person name="Pinto D."/>
            <person name="Vollmers J."/>
            <person name="Rivas-Marin E."/>
            <person name="Kohn T."/>
            <person name="Peeters S.H."/>
            <person name="Heuer A."/>
            <person name="Rast P."/>
            <person name="Oberbeckmann S."/>
            <person name="Bunk B."/>
            <person name="Jeske O."/>
            <person name="Meyerdierks A."/>
            <person name="Storesund J.E."/>
            <person name="Kallscheuer N."/>
            <person name="Luecker S."/>
            <person name="Lage O.M."/>
            <person name="Pohl T."/>
            <person name="Merkel B.J."/>
            <person name="Hornburger P."/>
            <person name="Mueller R.-W."/>
            <person name="Bruemmer F."/>
            <person name="Labrenz M."/>
            <person name="Spormann A.M."/>
            <person name="Op den Camp H."/>
            <person name="Overmann J."/>
            <person name="Amann R."/>
            <person name="Jetten M.S.M."/>
            <person name="Mascher T."/>
            <person name="Medema M.H."/>
            <person name="Devos D.P."/>
            <person name="Kaster A.-K."/>
            <person name="Ovreas L."/>
            <person name="Rohde M."/>
            <person name="Galperin M.Y."/>
            <person name="Jogler C."/>
        </authorList>
    </citation>
    <scope>NUCLEOTIDE SEQUENCE [LARGE SCALE GENOMIC DNA]</scope>
    <source>
        <strain evidence="7 8">Mal48</strain>
    </source>
</reference>
<evidence type="ECO:0000256" key="5">
    <source>
        <dbReference type="ARBA" id="ARBA00050038"/>
    </source>
</evidence>
<dbReference type="EC" id="3.1.1.29" evidence="1 6"/>
<name>A0A517QRX6_9PLAN</name>
<dbReference type="NCBIfam" id="TIGR00447">
    <property type="entry name" value="pth"/>
    <property type="match status" value="1"/>
</dbReference>
<keyword evidence="4 6" id="KW-0694">RNA-binding</keyword>
<evidence type="ECO:0000313" key="8">
    <source>
        <dbReference type="Proteomes" id="UP000315724"/>
    </source>
</evidence>
<dbReference type="PANTHER" id="PTHR17224">
    <property type="entry name" value="PEPTIDYL-TRNA HYDROLASE"/>
    <property type="match status" value="1"/>
</dbReference>
<proteinExistence type="inferred from homology"/>
<comment type="catalytic activity">
    <reaction evidence="6">
        <text>an N-acyl-L-alpha-aminoacyl-tRNA + H2O = an N-acyl-L-amino acid + a tRNA + H(+)</text>
        <dbReference type="Rhea" id="RHEA:54448"/>
        <dbReference type="Rhea" id="RHEA-COMP:10123"/>
        <dbReference type="Rhea" id="RHEA-COMP:13883"/>
        <dbReference type="ChEBI" id="CHEBI:15377"/>
        <dbReference type="ChEBI" id="CHEBI:15378"/>
        <dbReference type="ChEBI" id="CHEBI:59874"/>
        <dbReference type="ChEBI" id="CHEBI:78442"/>
        <dbReference type="ChEBI" id="CHEBI:138191"/>
        <dbReference type="EC" id="3.1.1.29"/>
    </reaction>
</comment>
<evidence type="ECO:0000256" key="1">
    <source>
        <dbReference type="ARBA" id="ARBA00013260"/>
    </source>
</evidence>
<dbReference type="KEGG" id="tpol:Mal48_36460"/>
<dbReference type="HAMAP" id="MF_00083">
    <property type="entry name" value="Pept_tRNA_hydro_bact"/>
    <property type="match status" value="1"/>
</dbReference>
<dbReference type="PANTHER" id="PTHR17224:SF1">
    <property type="entry name" value="PEPTIDYL-TRNA HYDROLASE"/>
    <property type="match status" value="1"/>
</dbReference>
<keyword evidence="6" id="KW-0963">Cytoplasm</keyword>
<comment type="function">
    <text evidence="6">Hydrolyzes ribosome-free peptidyl-tRNAs (with 1 or more amino acids incorporated), which drop off the ribosome during protein synthesis, or as a result of ribosome stalling.</text>
</comment>
<comment type="similarity">
    <text evidence="6">Belongs to the PTH family.</text>
</comment>
<dbReference type="AlphaFoldDB" id="A0A517QRX6"/>
<dbReference type="InterPro" id="IPR001328">
    <property type="entry name" value="Pept_tRNA_hydro"/>
</dbReference>
<keyword evidence="8" id="KW-1185">Reference proteome</keyword>
<dbReference type="OrthoDB" id="9800507at2"/>
<comment type="subcellular location">
    <subcellularLocation>
        <location evidence="6">Cytoplasm</location>
    </subcellularLocation>
</comment>
<evidence type="ECO:0000256" key="4">
    <source>
        <dbReference type="ARBA" id="ARBA00022884"/>
    </source>
</evidence>
<comment type="caution">
    <text evidence="6">Lacks conserved residue(s) required for the propagation of feature annotation.</text>
</comment>
<dbReference type="EMBL" id="CP036267">
    <property type="protein sequence ID" value="QDT34386.1"/>
    <property type="molecule type" value="Genomic_DNA"/>
</dbReference>
<gene>
    <name evidence="6 7" type="primary">pth</name>
    <name evidence="7" type="ORF">Mal48_36460</name>
</gene>
<organism evidence="7 8">
    <name type="scientific">Thalassoglobus polymorphus</name>
    <dbReference type="NCBI Taxonomy" id="2527994"/>
    <lineage>
        <taxon>Bacteria</taxon>
        <taxon>Pseudomonadati</taxon>
        <taxon>Planctomycetota</taxon>
        <taxon>Planctomycetia</taxon>
        <taxon>Planctomycetales</taxon>
        <taxon>Planctomycetaceae</taxon>
        <taxon>Thalassoglobus</taxon>
    </lineage>
</organism>
<dbReference type="RefSeq" id="WP_145202244.1">
    <property type="nucleotide sequence ID" value="NZ_CP036267.1"/>
</dbReference>
<dbReference type="GO" id="GO:0004045">
    <property type="term" value="F:peptidyl-tRNA hydrolase activity"/>
    <property type="evidence" value="ECO:0007669"/>
    <property type="project" value="UniProtKB-UniRule"/>
</dbReference>
<keyword evidence="2 6" id="KW-0820">tRNA-binding</keyword>
<feature type="active site" description="Proton acceptor" evidence="6">
    <location>
        <position position="19"/>
    </location>
</feature>